<evidence type="ECO:0000256" key="3">
    <source>
        <dbReference type="ARBA" id="ARBA00012180"/>
    </source>
</evidence>
<evidence type="ECO:0000256" key="2">
    <source>
        <dbReference type="ARBA" id="ARBA00005300"/>
    </source>
</evidence>
<keyword evidence="8" id="KW-0460">Magnesium</keyword>
<evidence type="ECO:0000256" key="6">
    <source>
        <dbReference type="ARBA" id="ARBA00022759"/>
    </source>
</evidence>
<dbReference type="GO" id="GO:0046872">
    <property type="term" value="F:metal ion binding"/>
    <property type="evidence" value="ECO:0007669"/>
    <property type="project" value="UniProtKB-KW"/>
</dbReference>
<comment type="caution">
    <text evidence="11">The sequence shown here is derived from an EMBL/GenBank/DDBJ whole genome shotgun (WGS) entry which is preliminary data.</text>
</comment>
<dbReference type="InterPro" id="IPR011320">
    <property type="entry name" value="RNase_H1_N"/>
</dbReference>
<evidence type="ECO:0000259" key="10">
    <source>
        <dbReference type="Pfam" id="PF01693"/>
    </source>
</evidence>
<organism evidence="11 12">
    <name type="scientific">Elysia crispata</name>
    <name type="common">lettuce slug</name>
    <dbReference type="NCBI Taxonomy" id="231223"/>
    <lineage>
        <taxon>Eukaryota</taxon>
        <taxon>Metazoa</taxon>
        <taxon>Spiralia</taxon>
        <taxon>Lophotrochozoa</taxon>
        <taxon>Mollusca</taxon>
        <taxon>Gastropoda</taxon>
        <taxon>Heterobranchia</taxon>
        <taxon>Euthyneura</taxon>
        <taxon>Panpulmonata</taxon>
        <taxon>Sacoglossa</taxon>
        <taxon>Placobranchoidea</taxon>
        <taxon>Plakobranchidae</taxon>
        <taxon>Elysia</taxon>
    </lineage>
</organism>
<protein>
    <recommendedName>
        <fullName evidence="3">ribonuclease H</fullName>
        <ecNumber evidence="3">3.1.26.4</ecNumber>
    </recommendedName>
</protein>
<dbReference type="AlphaFoldDB" id="A0AAE1A013"/>
<evidence type="ECO:0000313" key="11">
    <source>
        <dbReference type="EMBL" id="KAK3777717.1"/>
    </source>
</evidence>
<dbReference type="EC" id="3.1.26.4" evidence="3"/>
<name>A0AAE1A013_9GAST</name>
<dbReference type="GO" id="GO:0004523">
    <property type="term" value="F:RNA-DNA hybrid ribonuclease activity"/>
    <property type="evidence" value="ECO:0007669"/>
    <property type="project" value="UniProtKB-EC"/>
</dbReference>
<dbReference type="EMBL" id="JAWDGP010003066">
    <property type="protein sequence ID" value="KAK3777717.1"/>
    <property type="molecule type" value="Genomic_DNA"/>
</dbReference>
<dbReference type="Proteomes" id="UP001283361">
    <property type="component" value="Unassembled WGS sequence"/>
</dbReference>
<evidence type="ECO:0000256" key="4">
    <source>
        <dbReference type="ARBA" id="ARBA00022722"/>
    </source>
</evidence>
<evidence type="ECO:0000256" key="5">
    <source>
        <dbReference type="ARBA" id="ARBA00022723"/>
    </source>
</evidence>
<evidence type="ECO:0000313" key="12">
    <source>
        <dbReference type="Proteomes" id="UP001283361"/>
    </source>
</evidence>
<accession>A0AAE1A013</accession>
<dbReference type="InterPro" id="IPR009027">
    <property type="entry name" value="Ribosomal_bL9/RNase_H1_N"/>
</dbReference>
<dbReference type="FunFam" id="3.40.970.10:FF:000001">
    <property type="entry name" value="Ribonuclease H1"/>
    <property type="match status" value="1"/>
</dbReference>
<evidence type="ECO:0000256" key="8">
    <source>
        <dbReference type="ARBA" id="ARBA00022842"/>
    </source>
</evidence>
<dbReference type="Pfam" id="PF01693">
    <property type="entry name" value="Cauli_VI"/>
    <property type="match status" value="1"/>
</dbReference>
<evidence type="ECO:0000256" key="1">
    <source>
        <dbReference type="ARBA" id="ARBA00001946"/>
    </source>
</evidence>
<feature type="domain" description="Ribonuclease H1 N-terminal" evidence="10">
    <location>
        <begin position="81"/>
        <end position="123"/>
    </location>
</feature>
<evidence type="ECO:0000256" key="7">
    <source>
        <dbReference type="ARBA" id="ARBA00022801"/>
    </source>
</evidence>
<keyword evidence="4" id="KW-0540">Nuclease</keyword>
<proteinExistence type="inferred from homology"/>
<comment type="cofactor">
    <cofactor evidence="1">
        <name>Mg(2+)</name>
        <dbReference type="ChEBI" id="CHEBI:18420"/>
    </cofactor>
</comment>
<comment type="similarity">
    <text evidence="2">Belongs to the RNase H family.</text>
</comment>
<keyword evidence="12" id="KW-1185">Reference proteome</keyword>
<dbReference type="InterPro" id="IPR037056">
    <property type="entry name" value="RNase_H1_N_sf"/>
</dbReference>
<dbReference type="Gene3D" id="3.40.970.10">
    <property type="entry name" value="Ribonuclease H1, N-terminal domain"/>
    <property type="match status" value="1"/>
</dbReference>
<keyword evidence="6" id="KW-0255">Endonuclease</keyword>
<reference evidence="11" key="1">
    <citation type="journal article" date="2023" name="G3 (Bethesda)">
        <title>A reference genome for the long-term kleptoplast-retaining sea slug Elysia crispata morphotype clarki.</title>
        <authorList>
            <person name="Eastman K.E."/>
            <person name="Pendleton A.L."/>
            <person name="Shaikh M.A."/>
            <person name="Suttiyut T."/>
            <person name="Ogas R."/>
            <person name="Tomko P."/>
            <person name="Gavelis G."/>
            <person name="Widhalm J.R."/>
            <person name="Wisecaver J.H."/>
        </authorList>
    </citation>
    <scope>NUCLEOTIDE SEQUENCE</scope>
    <source>
        <strain evidence="11">ECLA1</strain>
    </source>
</reference>
<dbReference type="SUPFAM" id="SSF55658">
    <property type="entry name" value="L9 N-domain-like"/>
    <property type="match status" value="1"/>
</dbReference>
<feature type="compositionally biased region" description="Basic and acidic residues" evidence="9">
    <location>
        <begin position="237"/>
        <end position="253"/>
    </location>
</feature>
<keyword evidence="5" id="KW-0479">Metal-binding</keyword>
<sequence>MEQIAPFTRQPWWSTFCSTALLNPPNNNYRSSFSESEVLQKNIILKANTRRVYRYLICCMLRFACRSCCLLFTMSKSGPWFYAVKHGRVPGVYNTWPECESQVKGFPKPIYKKFFSLLDAQKFVADEGIISTIPSGGTYFNTSMATPTSNHKNTMSSCMTASPCSSQNTVSTPRGAPVTLTSVNFEVTKMQGTINSLFGMMESLRSDVGHILDIVKRIETAAFIAPGTKRNFSTMAKEPDAMRDRKQSKKDKGNVGGFTGEKQCNSYSLYLKL</sequence>
<evidence type="ECO:0000256" key="9">
    <source>
        <dbReference type="SAM" id="MobiDB-lite"/>
    </source>
</evidence>
<gene>
    <name evidence="11" type="ORF">RRG08_021827</name>
</gene>
<keyword evidence="7" id="KW-0378">Hydrolase</keyword>
<feature type="region of interest" description="Disordered" evidence="9">
    <location>
        <begin position="236"/>
        <end position="257"/>
    </location>
</feature>